<keyword evidence="2" id="KW-1133">Transmembrane helix</keyword>
<keyword evidence="4" id="KW-1185">Reference proteome</keyword>
<name>A0ABT7SCD5_9CELL</name>
<evidence type="ECO:0000313" key="4">
    <source>
        <dbReference type="Proteomes" id="UP001529338"/>
    </source>
</evidence>
<evidence type="ECO:0000256" key="2">
    <source>
        <dbReference type="SAM" id="Phobius"/>
    </source>
</evidence>
<keyword evidence="2" id="KW-0812">Transmembrane</keyword>
<feature type="region of interest" description="Disordered" evidence="1">
    <location>
        <begin position="1"/>
        <end position="22"/>
    </location>
</feature>
<dbReference type="RefSeq" id="WP_289453368.1">
    <property type="nucleotide sequence ID" value="NZ_JAUCGQ010000001.1"/>
</dbReference>
<accession>A0ABT7SCD5</accession>
<evidence type="ECO:0000313" key="3">
    <source>
        <dbReference type="EMBL" id="MDM7853852.1"/>
    </source>
</evidence>
<reference evidence="3 4" key="1">
    <citation type="submission" date="2023-06" db="EMBL/GenBank/DDBJ databases">
        <title>Cellulomonas sp. MW4 Whole genome sequence.</title>
        <authorList>
            <person name="Park S."/>
        </authorList>
    </citation>
    <scope>NUCLEOTIDE SEQUENCE [LARGE SCALE GENOMIC DNA]</scope>
    <source>
        <strain evidence="3 4">MW4</strain>
    </source>
</reference>
<protein>
    <recommendedName>
        <fullName evidence="5">Aromatic ring-opening dioxygenase LigA</fullName>
    </recommendedName>
</protein>
<keyword evidence="2" id="KW-0472">Membrane</keyword>
<feature type="transmembrane region" description="Helical" evidence="2">
    <location>
        <begin position="198"/>
        <end position="227"/>
    </location>
</feature>
<dbReference type="EMBL" id="JAUCGQ010000001">
    <property type="protein sequence ID" value="MDM7853852.1"/>
    <property type="molecule type" value="Genomic_DNA"/>
</dbReference>
<feature type="transmembrane region" description="Helical" evidence="2">
    <location>
        <begin position="34"/>
        <end position="56"/>
    </location>
</feature>
<comment type="caution">
    <text evidence="3">The sequence shown here is derived from an EMBL/GenBank/DDBJ whole genome shotgun (WGS) entry which is preliminary data.</text>
</comment>
<gene>
    <name evidence="3" type="ORF">QRT04_02815</name>
</gene>
<proteinExistence type="predicted"/>
<organism evidence="3 4">
    <name type="scientific">Cellulomonas alba</name>
    <dbReference type="NCBI Taxonomy" id="3053467"/>
    <lineage>
        <taxon>Bacteria</taxon>
        <taxon>Bacillati</taxon>
        <taxon>Actinomycetota</taxon>
        <taxon>Actinomycetes</taxon>
        <taxon>Micrococcales</taxon>
        <taxon>Cellulomonadaceae</taxon>
        <taxon>Cellulomonas</taxon>
    </lineage>
</organism>
<evidence type="ECO:0000256" key="1">
    <source>
        <dbReference type="SAM" id="MobiDB-lite"/>
    </source>
</evidence>
<dbReference type="Proteomes" id="UP001529338">
    <property type="component" value="Unassembled WGS sequence"/>
</dbReference>
<sequence>MSTALVGKSPADNTLAPAGAEPAKVKNGSSALRVLTVVVAVVGAVFLVVGGTMFGVTSAQLKNQQVTVAPYDEGANGVENGAFAGKTVAGPFTALAQIHAIQHHMGQAGAKATGGKADPQTGVVTGGDANLTFGTTPMIVLNQDGTCKMPVDWTDPAGMGTFKCEANAQPAVTGSVNAQAMSTVRSTLQTGSLLVGSLYVSVLAFGVSALVAGLGVVLLIVAAWQYLALRTRS</sequence>
<evidence type="ECO:0008006" key="5">
    <source>
        <dbReference type="Google" id="ProtNLM"/>
    </source>
</evidence>